<keyword evidence="2" id="KW-1185">Reference proteome</keyword>
<protein>
    <submittedName>
        <fullName evidence="1">Uncharacterized protein</fullName>
    </submittedName>
</protein>
<dbReference type="Proteomes" id="UP001472677">
    <property type="component" value="Unassembled WGS sequence"/>
</dbReference>
<comment type="caution">
    <text evidence="1">The sequence shown here is derived from an EMBL/GenBank/DDBJ whole genome shotgun (WGS) entry which is preliminary data.</text>
</comment>
<accession>A0ABR2EC15</accession>
<proteinExistence type="predicted"/>
<name>A0ABR2EC15_9ROSI</name>
<dbReference type="EMBL" id="JBBPBM010000016">
    <property type="protein sequence ID" value="KAK8557662.1"/>
    <property type="molecule type" value="Genomic_DNA"/>
</dbReference>
<gene>
    <name evidence="1" type="ORF">V6N12_009891</name>
</gene>
<sequence length="92" mass="10355">MMLQGEAIMLLSNFKRKIVGKDELRVEVYLEIGYDRDGAWVLMVGTVHDTHVDKAFAGATLKKKGEVVRVRCGFERERLSVNSQMVDEGLLG</sequence>
<evidence type="ECO:0000313" key="1">
    <source>
        <dbReference type="EMBL" id="KAK8557662.1"/>
    </source>
</evidence>
<organism evidence="1 2">
    <name type="scientific">Hibiscus sabdariffa</name>
    <name type="common">roselle</name>
    <dbReference type="NCBI Taxonomy" id="183260"/>
    <lineage>
        <taxon>Eukaryota</taxon>
        <taxon>Viridiplantae</taxon>
        <taxon>Streptophyta</taxon>
        <taxon>Embryophyta</taxon>
        <taxon>Tracheophyta</taxon>
        <taxon>Spermatophyta</taxon>
        <taxon>Magnoliopsida</taxon>
        <taxon>eudicotyledons</taxon>
        <taxon>Gunneridae</taxon>
        <taxon>Pentapetalae</taxon>
        <taxon>rosids</taxon>
        <taxon>malvids</taxon>
        <taxon>Malvales</taxon>
        <taxon>Malvaceae</taxon>
        <taxon>Malvoideae</taxon>
        <taxon>Hibiscus</taxon>
    </lineage>
</organism>
<evidence type="ECO:0000313" key="2">
    <source>
        <dbReference type="Proteomes" id="UP001472677"/>
    </source>
</evidence>
<reference evidence="1 2" key="1">
    <citation type="journal article" date="2024" name="G3 (Bethesda)">
        <title>Genome assembly of Hibiscus sabdariffa L. provides insights into metabolisms of medicinal natural products.</title>
        <authorList>
            <person name="Kim T."/>
        </authorList>
    </citation>
    <scope>NUCLEOTIDE SEQUENCE [LARGE SCALE GENOMIC DNA]</scope>
    <source>
        <strain evidence="1">TK-2024</strain>
        <tissue evidence="1">Old leaves</tissue>
    </source>
</reference>